<feature type="transmembrane region" description="Helical" evidence="7">
    <location>
        <begin position="368"/>
        <end position="387"/>
    </location>
</feature>
<evidence type="ECO:0000256" key="2">
    <source>
        <dbReference type="ARBA" id="ARBA00007430"/>
    </source>
</evidence>
<accession>A0A2H0WRI9</accession>
<dbReference type="Proteomes" id="UP000231282">
    <property type="component" value="Unassembled WGS sequence"/>
</dbReference>
<evidence type="ECO:0000256" key="3">
    <source>
        <dbReference type="ARBA" id="ARBA00022475"/>
    </source>
</evidence>
<dbReference type="Pfam" id="PF13440">
    <property type="entry name" value="Polysacc_synt_3"/>
    <property type="match status" value="1"/>
</dbReference>
<dbReference type="EMBL" id="PEZH01000012">
    <property type="protein sequence ID" value="PIS15292.1"/>
    <property type="molecule type" value="Genomic_DNA"/>
</dbReference>
<keyword evidence="3" id="KW-1003">Cell membrane</keyword>
<feature type="transmembrane region" description="Helical" evidence="7">
    <location>
        <begin position="337"/>
        <end position="361"/>
    </location>
</feature>
<reference evidence="9" key="1">
    <citation type="submission" date="2017-09" db="EMBL/GenBank/DDBJ databases">
        <title>Depth-based differentiation of microbial function through sediment-hosted aquifers and enrichment of novel symbionts in the deep terrestrial subsurface.</title>
        <authorList>
            <person name="Probst A.J."/>
            <person name="Ladd B."/>
            <person name="Jarett J.K."/>
            <person name="Geller-Mcgrath D.E."/>
            <person name="Sieber C.M.K."/>
            <person name="Emerson J.B."/>
            <person name="Anantharaman K."/>
            <person name="Thomas B.C."/>
            <person name="Malmstrom R."/>
            <person name="Stieglmeier M."/>
            <person name="Klingl A."/>
            <person name="Woyke T."/>
            <person name="Ryan C.M."/>
            <person name="Banfield J.F."/>
        </authorList>
    </citation>
    <scope>NUCLEOTIDE SEQUENCE [LARGE SCALE GENOMIC DNA]</scope>
</reference>
<evidence type="ECO:0000256" key="4">
    <source>
        <dbReference type="ARBA" id="ARBA00022692"/>
    </source>
</evidence>
<evidence type="ECO:0000313" key="8">
    <source>
        <dbReference type="EMBL" id="PIS15292.1"/>
    </source>
</evidence>
<evidence type="ECO:0000256" key="5">
    <source>
        <dbReference type="ARBA" id="ARBA00022989"/>
    </source>
</evidence>
<organism evidence="8 9">
    <name type="scientific">Candidatus Shapirobacteria bacterium CG09_land_8_20_14_0_10_38_17</name>
    <dbReference type="NCBI Taxonomy" id="1974884"/>
    <lineage>
        <taxon>Bacteria</taxon>
        <taxon>Candidatus Shapironibacteriota</taxon>
    </lineage>
</organism>
<sequence length="498" mass="55977">MGKDKDNTDQIKKRAIGGTLTLTARRVILKAIDALGMIFLARLLTQSEFGIFGIINFVVFTLFGFLSDIGLGASLIQKKEKLKKDDLSTVFSAQLILVLLLNVLVWVLSPWLINVYHLSHSAIWLVRVTAFCLILTSFKTIPSVLLEKELLYHKLLIPDVAETISFNLLAVILAYFHFGVWSLTIALVVRTFLGAIILFVVSPWPIIFGINKKSLKHLLSFGIPYQTNSLLALLKDNLTPTIIAFFYGPAAVGFVNLAQGIASKPMEITNVVNRVVFPTFSKIQNNREQVARWMEKGIKMMSYLYFPLVFGLLVTARPILTFVYASKSDKWLPSLSVLYPFLIGALPVVMTTTATNVLYALGYSKTVLRLMVVYTALTWAVGVPLIIKIGYSGIAWAGMAVAVVSVVLVLREFKKIKIEFSLQRAIMLPFWASFLMAATIYWPTKAYIRGIPSLLGVIILGAAFYIFYLFLLLRGRIREEIRLFWDLLPRKERKEMSS</sequence>
<evidence type="ECO:0000256" key="6">
    <source>
        <dbReference type="ARBA" id="ARBA00023136"/>
    </source>
</evidence>
<dbReference type="GO" id="GO:0005886">
    <property type="term" value="C:plasma membrane"/>
    <property type="evidence" value="ECO:0007669"/>
    <property type="project" value="UniProtKB-SubCell"/>
</dbReference>
<evidence type="ECO:0000256" key="1">
    <source>
        <dbReference type="ARBA" id="ARBA00004651"/>
    </source>
</evidence>
<feature type="transmembrane region" description="Helical" evidence="7">
    <location>
        <begin position="121"/>
        <end position="146"/>
    </location>
</feature>
<comment type="subcellular location">
    <subcellularLocation>
        <location evidence="1">Cell membrane</location>
        <topology evidence="1">Multi-pass membrane protein</topology>
    </subcellularLocation>
</comment>
<feature type="transmembrane region" description="Helical" evidence="7">
    <location>
        <begin position="166"/>
        <end position="186"/>
    </location>
</feature>
<feature type="transmembrane region" description="Helical" evidence="7">
    <location>
        <begin position="87"/>
        <end position="109"/>
    </location>
</feature>
<proteinExistence type="inferred from homology"/>
<keyword evidence="4 7" id="KW-0812">Transmembrane</keyword>
<evidence type="ECO:0000256" key="7">
    <source>
        <dbReference type="SAM" id="Phobius"/>
    </source>
</evidence>
<dbReference type="PANTHER" id="PTHR30250">
    <property type="entry name" value="PST FAMILY PREDICTED COLANIC ACID TRANSPORTER"/>
    <property type="match status" value="1"/>
</dbReference>
<feature type="transmembrane region" description="Helical" evidence="7">
    <location>
        <begin position="303"/>
        <end position="325"/>
    </location>
</feature>
<dbReference type="AlphaFoldDB" id="A0A2H0WRI9"/>
<dbReference type="PANTHER" id="PTHR30250:SF10">
    <property type="entry name" value="LIPOPOLYSACCHARIDE BIOSYNTHESIS PROTEIN WZXC"/>
    <property type="match status" value="1"/>
</dbReference>
<evidence type="ECO:0000313" key="9">
    <source>
        <dbReference type="Proteomes" id="UP000231282"/>
    </source>
</evidence>
<dbReference type="InterPro" id="IPR050833">
    <property type="entry name" value="Poly_Biosynth_Transport"/>
</dbReference>
<name>A0A2H0WRI9_9BACT</name>
<feature type="transmembrane region" description="Helical" evidence="7">
    <location>
        <begin position="192"/>
        <end position="210"/>
    </location>
</feature>
<gene>
    <name evidence="8" type="ORF">COT63_00725</name>
</gene>
<comment type="similarity">
    <text evidence="2">Belongs to the polysaccharide synthase family.</text>
</comment>
<feature type="transmembrane region" description="Helical" evidence="7">
    <location>
        <begin position="51"/>
        <end position="75"/>
    </location>
</feature>
<keyword evidence="6 7" id="KW-0472">Membrane</keyword>
<feature type="transmembrane region" description="Helical" evidence="7">
    <location>
        <begin position="393"/>
        <end position="413"/>
    </location>
</feature>
<feature type="transmembrane region" description="Helical" evidence="7">
    <location>
        <begin position="454"/>
        <end position="473"/>
    </location>
</feature>
<feature type="transmembrane region" description="Helical" evidence="7">
    <location>
        <begin position="425"/>
        <end position="442"/>
    </location>
</feature>
<comment type="caution">
    <text evidence="8">The sequence shown here is derived from an EMBL/GenBank/DDBJ whole genome shotgun (WGS) entry which is preliminary data.</text>
</comment>
<protein>
    <submittedName>
        <fullName evidence="8">Uncharacterized protein</fullName>
    </submittedName>
</protein>
<keyword evidence="5 7" id="KW-1133">Transmembrane helix</keyword>